<evidence type="ECO:0000256" key="3">
    <source>
        <dbReference type="ARBA" id="ARBA00022475"/>
    </source>
</evidence>
<protein>
    <submittedName>
        <fullName evidence="9">MFS transporter</fullName>
    </submittedName>
</protein>
<evidence type="ECO:0000256" key="6">
    <source>
        <dbReference type="ARBA" id="ARBA00023136"/>
    </source>
</evidence>
<feature type="transmembrane region" description="Helical" evidence="7">
    <location>
        <begin position="293"/>
        <end position="320"/>
    </location>
</feature>
<feature type="transmembrane region" description="Helical" evidence="7">
    <location>
        <begin position="142"/>
        <end position="165"/>
    </location>
</feature>
<keyword evidence="10" id="KW-1185">Reference proteome</keyword>
<organism evidence="9 10">
    <name type="scientific">Paenibacillus antri</name>
    <dbReference type="NCBI Taxonomy" id="2582848"/>
    <lineage>
        <taxon>Bacteria</taxon>
        <taxon>Bacillati</taxon>
        <taxon>Bacillota</taxon>
        <taxon>Bacilli</taxon>
        <taxon>Bacillales</taxon>
        <taxon>Paenibacillaceae</taxon>
        <taxon>Paenibacillus</taxon>
    </lineage>
</organism>
<dbReference type="PROSITE" id="PS00216">
    <property type="entry name" value="SUGAR_TRANSPORT_1"/>
    <property type="match status" value="1"/>
</dbReference>
<comment type="subcellular location">
    <subcellularLocation>
        <location evidence="1">Cell membrane</location>
        <topology evidence="1">Multi-pass membrane protein</topology>
    </subcellularLocation>
</comment>
<dbReference type="RefSeq" id="WP_138195169.1">
    <property type="nucleotide sequence ID" value="NZ_VCIW01000010.1"/>
</dbReference>
<dbReference type="Proteomes" id="UP000309676">
    <property type="component" value="Unassembled WGS sequence"/>
</dbReference>
<evidence type="ECO:0000313" key="9">
    <source>
        <dbReference type="EMBL" id="TLS51175.1"/>
    </source>
</evidence>
<comment type="caution">
    <text evidence="9">The sequence shown here is derived from an EMBL/GenBank/DDBJ whole genome shotgun (WGS) entry which is preliminary data.</text>
</comment>
<dbReference type="InterPro" id="IPR005829">
    <property type="entry name" value="Sugar_transporter_CS"/>
</dbReference>
<feature type="domain" description="Major facilitator superfamily (MFS) profile" evidence="8">
    <location>
        <begin position="17"/>
        <end position="405"/>
    </location>
</feature>
<keyword evidence="5 7" id="KW-1133">Transmembrane helix</keyword>
<evidence type="ECO:0000256" key="2">
    <source>
        <dbReference type="ARBA" id="ARBA00022448"/>
    </source>
</evidence>
<dbReference type="PROSITE" id="PS50850">
    <property type="entry name" value="MFS"/>
    <property type="match status" value="1"/>
</dbReference>
<dbReference type="OrthoDB" id="9793283at2"/>
<feature type="transmembrane region" description="Helical" evidence="7">
    <location>
        <begin position="50"/>
        <end position="72"/>
    </location>
</feature>
<keyword evidence="6 7" id="KW-0472">Membrane</keyword>
<keyword evidence="4 7" id="KW-0812">Transmembrane</keyword>
<feature type="transmembrane region" description="Helical" evidence="7">
    <location>
        <begin position="261"/>
        <end position="281"/>
    </location>
</feature>
<dbReference type="InterPro" id="IPR020846">
    <property type="entry name" value="MFS_dom"/>
</dbReference>
<dbReference type="CDD" id="cd17329">
    <property type="entry name" value="MFS_MdtH_MDR_like"/>
    <property type="match status" value="1"/>
</dbReference>
<evidence type="ECO:0000259" key="8">
    <source>
        <dbReference type="PROSITE" id="PS50850"/>
    </source>
</evidence>
<dbReference type="PANTHER" id="PTHR43414">
    <property type="entry name" value="MULTIDRUG RESISTANCE PROTEIN MDTG"/>
    <property type="match status" value="1"/>
</dbReference>
<dbReference type="AlphaFoldDB" id="A0A5R9GI31"/>
<feature type="transmembrane region" description="Helical" evidence="7">
    <location>
        <begin position="224"/>
        <end position="241"/>
    </location>
</feature>
<keyword evidence="3" id="KW-1003">Cell membrane</keyword>
<dbReference type="SUPFAM" id="SSF103473">
    <property type="entry name" value="MFS general substrate transporter"/>
    <property type="match status" value="1"/>
</dbReference>
<dbReference type="InterPro" id="IPR036259">
    <property type="entry name" value="MFS_trans_sf"/>
</dbReference>
<feature type="transmembrane region" description="Helical" evidence="7">
    <location>
        <begin position="376"/>
        <end position="400"/>
    </location>
</feature>
<dbReference type="GO" id="GO:0022857">
    <property type="term" value="F:transmembrane transporter activity"/>
    <property type="evidence" value="ECO:0007669"/>
    <property type="project" value="InterPro"/>
</dbReference>
<reference evidence="9 10" key="1">
    <citation type="submission" date="2019-05" db="EMBL/GenBank/DDBJ databases">
        <authorList>
            <person name="Narsing Rao M.P."/>
            <person name="Li W.J."/>
        </authorList>
    </citation>
    <scope>NUCLEOTIDE SEQUENCE [LARGE SCALE GENOMIC DNA]</scope>
    <source>
        <strain evidence="9 10">SYSU_K30003</strain>
    </source>
</reference>
<dbReference type="InterPro" id="IPR011701">
    <property type="entry name" value="MFS"/>
</dbReference>
<name>A0A5R9GI31_9BACL</name>
<feature type="transmembrane region" description="Helical" evidence="7">
    <location>
        <begin position="108"/>
        <end position="130"/>
    </location>
</feature>
<proteinExistence type="predicted"/>
<dbReference type="Pfam" id="PF07690">
    <property type="entry name" value="MFS_1"/>
    <property type="match status" value="1"/>
</dbReference>
<keyword evidence="2" id="KW-0813">Transport</keyword>
<gene>
    <name evidence="9" type="ORF">FE782_15680</name>
</gene>
<evidence type="ECO:0000256" key="7">
    <source>
        <dbReference type="SAM" id="Phobius"/>
    </source>
</evidence>
<dbReference type="Gene3D" id="1.20.1250.20">
    <property type="entry name" value="MFS general substrate transporter like domains"/>
    <property type="match status" value="1"/>
</dbReference>
<accession>A0A5R9GI31</accession>
<sequence length="422" mass="45315">MLRKGRFAGLAGRYDRAIWIRLVGTALTTVANFMIRPFMVLYLYDKLEGSVLLPMLIVGLQPLTSMFVGLWGGGLADKYGRKPLMIGALVVNALAMAGFAVSEELWHFALFSILNGVGMSLFYPAANAQVADIVGPERRAEVFAALHAAFNVGAAFGPMLGLLVFTWEPKIVFAFSAVTFVAYLALVLRYIPETLPARTAGSGADAAGATAAGPSERLTFRGHGLLFAMTGLVVPISLLYAQVETVLPLHLQTMFADDYKMMLTTMLSMNGLIVMLLQIPVARWTESWATHRVVLLSYGLLACVALGYGFAPWFALLLFAEVLFSFGEMLSGPHLQKAVSMIAPEHMRGRYFSVYSMNMQLSRGLGPVAFGVVFELWGGGAAFGVIAGLLLVAGIAQYALVRGISKPRSAAGKGALKPAAET</sequence>
<feature type="transmembrane region" description="Helical" evidence="7">
    <location>
        <begin position="20"/>
        <end position="44"/>
    </location>
</feature>
<dbReference type="PANTHER" id="PTHR43414:SF1">
    <property type="entry name" value="PEPTIDE PERMEASE"/>
    <property type="match status" value="1"/>
</dbReference>
<feature type="transmembrane region" description="Helical" evidence="7">
    <location>
        <begin position="84"/>
        <end position="102"/>
    </location>
</feature>
<feature type="transmembrane region" description="Helical" evidence="7">
    <location>
        <begin position="171"/>
        <end position="191"/>
    </location>
</feature>
<evidence type="ECO:0000313" key="10">
    <source>
        <dbReference type="Proteomes" id="UP000309676"/>
    </source>
</evidence>
<dbReference type="GO" id="GO:0005886">
    <property type="term" value="C:plasma membrane"/>
    <property type="evidence" value="ECO:0007669"/>
    <property type="project" value="UniProtKB-SubCell"/>
</dbReference>
<evidence type="ECO:0000256" key="4">
    <source>
        <dbReference type="ARBA" id="ARBA00022692"/>
    </source>
</evidence>
<dbReference type="EMBL" id="VCIW01000010">
    <property type="protein sequence ID" value="TLS51175.1"/>
    <property type="molecule type" value="Genomic_DNA"/>
</dbReference>
<evidence type="ECO:0000256" key="1">
    <source>
        <dbReference type="ARBA" id="ARBA00004651"/>
    </source>
</evidence>
<evidence type="ECO:0000256" key="5">
    <source>
        <dbReference type="ARBA" id="ARBA00022989"/>
    </source>
</evidence>